<comment type="caution">
    <text evidence="9">The sequence shown here is derived from an EMBL/GenBank/DDBJ whole genome shotgun (WGS) entry which is preliminary data.</text>
</comment>
<dbReference type="Gene3D" id="2.10.109.10">
    <property type="entry name" value="Umud Fragment, subunit A"/>
    <property type="match status" value="1"/>
</dbReference>
<feature type="transmembrane region" description="Helical" evidence="7">
    <location>
        <begin position="26"/>
        <end position="49"/>
    </location>
</feature>
<comment type="catalytic activity">
    <reaction evidence="1 7">
        <text>Cleavage of hydrophobic, N-terminal signal or leader sequences from secreted and periplasmic proteins.</text>
        <dbReference type="EC" id="3.4.21.89"/>
    </reaction>
</comment>
<dbReference type="AlphaFoldDB" id="A0A3E0VFI7"/>
<dbReference type="EMBL" id="NBWZ01000001">
    <property type="protein sequence ID" value="RFA08716.1"/>
    <property type="molecule type" value="Genomic_DNA"/>
</dbReference>
<dbReference type="PANTHER" id="PTHR43390:SF1">
    <property type="entry name" value="CHLOROPLAST PROCESSING PEPTIDASE"/>
    <property type="match status" value="1"/>
</dbReference>
<dbReference type="EC" id="3.4.21.89" evidence="4 7"/>
<evidence type="ECO:0000256" key="4">
    <source>
        <dbReference type="ARBA" id="ARBA00013208"/>
    </source>
</evidence>
<reference evidence="9 10" key="1">
    <citation type="submission" date="2017-04" db="EMBL/GenBank/DDBJ databases">
        <title>Comparative genome analysis of Subtercola boreus.</title>
        <authorList>
            <person name="Cho Y.-J."/>
            <person name="Cho A."/>
            <person name="Kim O.-S."/>
            <person name="Lee J.-I."/>
        </authorList>
    </citation>
    <scope>NUCLEOTIDE SEQUENCE [LARGE SCALE GENOMIC DNA]</scope>
    <source>
        <strain evidence="9 10">K300</strain>
    </source>
</reference>
<dbReference type="PRINTS" id="PR00727">
    <property type="entry name" value="LEADERPTASE"/>
</dbReference>
<comment type="similarity">
    <text evidence="3 7">Belongs to the peptidase S26 family.</text>
</comment>
<gene>
    <name evidence="9" type="ORF">B7R54_05345</name>
</gene>
<name>A0A3E0VFI7_9MICO</name>
<organism evidence="9 10">
    <name type="scientific">Subtercola boreus</name>
    <dbReference type="NCBI Taxonomy" id="120213"/>
    <lineage>
        <taxon>Bacteria</taxon>
        <taxon>Bacillati</taxon>
        <taxon>Actinomycetota</taxon>
        <taxon>Actinomycetes</taxon>
        <taxon>Micrococcales</taxon>
        <taxon>Microbacteriaceae</taxon>
        <taxon>Subtercola</taxon>
    </lineage>
</organism>
<sequence length="256" mass="27528">MTETSLRPRSDRGGRRKGRRQKSAALFIRDIVIIFLVALLASVLIKTFLVRSFYIPSGSMENTLQIGDRILVNELEPGIIPIERGDVVVFKDPGGWLHTAPEAPTTPLVGAVNWVLDAVGLAATDSNDHLIKRVIGLPGDHVECCNALGQMMVNGVPLNEPYLKLQPGDTKASDLAFDVTVPENSLWVMGDNRGNSADSRYNQTNPGGGFVPEADVVGRALWITFPIGRWTFLDNFSSVFRGAAEAAPSSASGGSG</sequence>
<evidence type="ECO:0000313" key="9">
    <source>
        <dbReference type="EMBL" id="RFA08716.1"/>
    </source>
</evidence>
<dbReference type="GO" id="GO:0009003">
    <property type="term" value="F:signal peptidase activity"/>
    <property type="evidence" value="ECO:0007669"/>
    <property type="project" value="UniProtKB-EC"/>
</dbReference>
<dbReference type="GO" id="GO:0004252">
    <property type="term" value="F:serine-type endopeptidase activity"/>
    <property type="evidence" value="ECO:0007669"/>
    <property type="project" value="InterPro"/>
</dbReference>
<keyword evidence="7" id="KW-1133">Transmembrane helix</keyword>
<dbReference type="Proteomes" id="UP000256486">
    <property type="component" value="Unassembled WGS sequence"/>
</dbReference>
<feature type="domain" description="Peptidase S26" evidence="8">
    <location>
        <begin position="29"/>
        <end position="223"/>
    </location>
</feature>
<feature type="active site" evidence="6">
    <location>
        <position position="59"/>
    </location>
</feature>
<dbReference type="InterPro" id="IPR019533">
    <property type="entry name" value="Peptidase_S26"/>
</dbReference>
<dbReference type="SUPFAM" id="SSF51306">
    <property type="entry name" value="LexA/Signal peptidase"/>
    <property type="match status" value="1"/>
</dbReference>
<evidence type="ECO:0000313" key="10">
    <source>
        <dbReference type="Proteomes" id="UP000256486"/>
    </source>
</evidence>
<dbReference type="OrthoDB" id="9815782at2"/>
<dbReference type="CDD" id="cd06530">
    <property type="entry name" value="S26_SPase_I"/>
    <property type="match status" value="1"/>
</dbReference>
<comment type="subcellular location">
    <subcellularLocation>
        <location evidence="2">Cell membrane</location>
        <topology evidence="2">Single-pass type II membrane protein</topology>
    </subcellularLocation>
    <subcellularLocation>
        <location evidence="7">Membrane</location>
        <topology evidence="7">Single-pass type II membrane protein</topology>
    </subcellularLocation>
</comment>
<dbReference type="NCBIfam" id="TIGR02227">
    <property type="entry name" value="sigpep_I_bact"/>
    <property type="match status" value="1"/>
</dbReference>
<keyword evidence="7" id="KW-0645">Protease</keyword>
<evidence type="ECO:0000256" key="5">
    <source>
        <dbReference type="ARBA" id="ARBA00022801"/>
    </source>
</evidence>
<protein>
    <recommendedName>
        <fullName evidence="4 7">Signal peptidase I</fullName>
        <ecNumber evidence="4 7">3.4.21.89</ecNumber>
    </recommendedName>
</protein>
<dbReference type="PROSITE" id="PS00761">
    <property type="entry name" value="SPASE_I_3"/>
    <property type="match status" value="1"/>
</dbReference>
<proteinExistence type="inferred from homology"/>
<dbReference type="RefSeq" id="WP_116414122.1">
    <property type="nucleotide sequence ID" value="NZ_NBWZ01000001.1"/>
</dbReference>
<keyword evidence="5 7" id="KW-0378">Hydrolase</keyword>
<evidence type="ECO:0000256" key="2">
    <source>
        <dbReference type="ARBA" id="ARBA00004401"/>
    </source>
</evidence>
<dbReference type="InterPro" id="IPR036286">
    <property type="entry name" value="LexA/Signal_pep-like_sf"/>
</dbReference>
<dbReference type="GO" id="GO:0005886">
    <property type="term" value="C:plasma membrane"/>
    <property type="evidence" value="ECO:0007669"/>
    <property type="project" value="UniProtKB-SubCell"/>
</dbReference>
<evidence type="ECO:0000256" key="3">
    <source>
        <dbReference type="ARBA" id="ARBA00009370"/>
    </source>
</evidence>
<dbReference type="PANTHER" id="PTHR43390">
    <property type="entry name" value="SIGNAL PEPTIDASE I"/>
    <property type="match status" value="1"/>
</dbReference>
<evidence type="ECO:0000256" key="7">
    <source>
        <dbReference type="RuleBase" id="RU362042"/>
    </source>
</evidence>
<evidence type="ECO:0000256" key="6">
    <source>
        <dbReference type="PIRSR" id="PIRSR600223-1"/>
    </source>
</evidence>
<keyword evidence="7" id="KW-0472">Membrane</keyword>
<dbReference type="GO" id="GO:0006465">
    <property type="term" value="P:signal peptide processing"/>
    <property type="evidence" value="ECO:0007669"/>
    <property type="project" value="InterPro"/>
</dbReference>
<feature type="active site" evidence="6">
    <location>
        <position position="132"/>
    </location>
</feature>
<dbReference type="InterPro" id="IPR000223">
    <property type="entry name" value="Pept_S26A_signal_pept_1"/>
</dbReference>
<dbReference type="Pfam" id="PF10502">
    <property type="entry name" value="Peptidase_S26"/>
    <property type="match status" value="1"/>
</dbReference>
<dbReference type="InterPro" id="IPR019758">
    <property type="entry name" value="Pept_S26A_signal_pept_1_CS"/>
</dbReference>
<keyword evidence="7" id="KW-0812">Transmembrane</keyword>
<evidence type="ECO:0000256" key="1">
    <source>
        <dbReference type="ARBA" id="ARBA00000677"/>
    </source>
</evidence>
<evidence type="ECO:0000259" key="8">
    <source>
        <dbReference type="Pfam" id="PF10502"/>
    </source>
</evidence>
<keyword evidence="10" id="KW-1185">Reference proteome</keyword>
<accession>A0A3E0VFI7</accession>